<evidence type="ECO:0000256" key="4">
    <source>
        <dbReference type="ARBA" id="ARBA00022692"/>
    </source>
</evidence>
<keyword evidence="2 7" id="KW-0813">Transport</keyword>
<comment type="similarity">
    <text evidence="7">Belongs to the TonB-dependent receptor family.</text>
</comment>
<dbReference type="NCBIfam" id="TIGR04056">
    <property type="entry name" value="OMP_RagA_SusC"/>
    <property type="match status" value="1"/>
</dbReference>
<evidence type="ECO:0000256" key="1">
    <source>
        <dbReference type="ARBA" id="ARBA00004571"/>
    </source>
</evidence>
<keyword evidence="4 7" id="KW-0812">Transmembrane</keyword>
<keyword evidence="6 7" id="KW-0998">Cell outer membrane</keyword>
<dbReference type="SUPFAM" id="SSF56935">
    <property type="entry name" value="Porins"/>
    <property type="match status" value="1"/>
</dbReference>
<dbReference type="GO" id="GO:0009279">
    <property type="term" value="C:cell outer membrane"/>
    <property type="evidence" value="ECO:0007669"/>
    <property type="project" value="UniProtKB-SubCell"/>
</dbReference>
<evidence type="ECO:0000259" key="8">
    <source>
        <dbReference type="Pfam" id="PF07715"/>
    </source>
</evidence>
<dbReference type="Gene3D" id="2.170.130.10">
    <property type="entry name" value="TonB-dependent receptor, plug domain"/>
    <property type="match status" value="1"/>
</dbReference>
<dbReference type="Pfam" id="PF13715">
    <property type="entry name" value="CarbopepD_reg_2"/>
    <property type="match status" value="1"/>
</dbReference>
<dbReference type="InterPro" id="IPR023997">
    <property type="entry name" value="TonB-dep_OMP_SusC/RagA_CS"/>
</dbReference>
<accession>A0A4Q1D3V4</accession>
<keyword evidence="5 7" id="KW-0472">Membrane</keyword>
<dbReference type="Pfam" id="PF16344">
    <property type="entry name" value="FecR_C"/>
    <property type="match status" value="1"/>
</dbReference>
<dbReference type="InterPro" id="IPR039426">
    <property type="entry name" value="TonB-dep_rcpt-like"/>
</dbReference>
<evidence type="ECO:0000256" key="6">
    <source>
        <dbReference type="ARBA" id="ARBA00023237"/>
    </source>
</evidence>
<reference evidence="10 11" key="1">
    <citation type="submission" date="2019-01" db="EMBL/GenBank/DDBJ databases">
        <title>Filimonas sp. strain TTM-71.</title>
        <authorList>
            <person name="Chen W.-M."/>
        </authorList>
    </citation>
    <scope>NUCLEOTIDE SEQUENCE [LARGE SCALE GENOMIC DNA]</scope>
    <source>
        <strain evidence="10 11">TTM-71</strain>
    </source>
</reference>
<evidence type="ECO:0000259" key="9">
    <source>
        <dbReference type="Pfam" id="PF16344"/>
    </source>
</evidence>
<feature type="domain" description="TonB-dependent receptor plug" evidence="8">
    <location>
        <begin position="235"/>
        <end position="355"/>
    </location>
</feature>
<evidence type="ECO:0000313" key="11">
    <source>
        <dbReference type="Proteomes" id="UP000290545"/>
    </source>
</evidence>
<dbReference type="Gene3D" id="2.40.170.20">
    <property type="entry name" value="TonB-dependent receptor, beta-barrel domain"/>
    <property type="match status" value="1"/>
</dbReference>
<organism evidence="10 11">
    <name type="scientific">Filimonas effusa</name>
    <dbReference type="NCBI Taxonomy" id="2508721"/>
    <lineage>
        <taxon>Bacteria</taxon>
        <taxon>Pseudomonadati</taxon>
        <taxon>Bacteroidota</taxon>
        <taxon>Chitinophagia</taxon>
        <taxon>Chitinophagales</taxon>
        <taxon>Chitinophagaceae</taxon>
        <taxon>Filimonas</taxon>
    </lineage>
</organism>
<evidence type="ECO:0000256" key="3">
    <source>
        <dbReference type="ARBA" id="ARBA00022452"/>
    </source>
</evidence>
<dbReference type="InterPro" id="IPR023996">
    <property type="entry name" value="TonB-dep_OMP_SusC/RagA"/>
</dbReference>
<gene>
    <name evidence="10" type="ORF">ESB13_13450</name>
</gene>
<evidence type="ECO:0000256" key="7">
    <source>
        <dbReference type="PROSITE-ProRule" id="PRU01360"/>
    </source>
</evidence>
<dbReference type="NCBIfam" id="TIGR04057">
    <property type="entry name" value="SusC_RagA_signa"/>
    <property type="match status" value="1"/>
</dbReference>
<dbReference type="AlphaFoldDB" id="A0A4Q1D3V4"/>
<dbReference type="Gene3D" id="3.55.50.30">
    <property type="match status" value="1"/>
</dbReference>
<dbReference type="EMBL" id="SDHZ01000002">
    <property type="protein sequence ID" value="RXK83122.1"/>
    <property type="molecule type" value="Genomic_DNA"/>
</dbReference>
<dbReference type="SUPFAM" id="SSF49464">
    <property type="entry name" value="Carboxypeptidase regulatory domain-like"/>
    <property type="match status" value="1"/>
</dbReference>
<evidence type="ECO:0000256" key="2">
    <source>
        <dbReference type="ARBA" id="ARBA00022448"/>
    </source>
</evidence>
<evidence type="ECO:0000256" key="5">
    <source>
        <dbReference type="ARBA" id="ARBA00023136"/>
    </source>
</evidence>
<dbReference type="Pfam" id="PF07715">
    <property type="entry name" value="Plug"/>
    <property type="match status" value="1"/>
</dbReference>
<feature type="domain" description="Protein FecR C-terminal" evidence="9">
    <location>
        <begin position="52"/>
        <end position="119"/>
    </location>
</feature>
<dbReference type="PROSITE" id="PS52016">
    <property type="entry name" value="TONB_DEPENDENT_REC_3"/>
    <property type="match status" value="1"/>
</dbReference>
<dbReference type="InterPro" id="IPR037066">
    <property type="entry name" value="Plug_dom_sf"/>
</dbReference>
<dbReference type="OrthoDB" id="9768177at2"/>
<sequence length="1207" mass="133236">MQLTAHGKVPLCPGQRMFSTQIVRMTKLTFLLVFIASLQVGARSIGQTMTASFKNTSLGEVFKEVEKQTGFTFVFSRVQMEKAGKITASFKGAALQQVLKEIFKDQPFTYQLSDKFIVVQQRSAAGLSASLTTMLAPPDVIKGKVTDESGKPVAGASVVVKGTMMQTFTNDQGEFTLKNISTEATLIISAINIETREVPLKGRSEITLVTKAKIYALEDISVGNLNYGYGTISKERAAGAFGQVTAKEMQETPTIGVVPRLEGLVPGLKVDARNNKLQIRTINGFTTVGSEPLVVIDGFPQIPVGDVQSLTKIQSSVSTNNALLSYINPNDIETITFLKDASATSIWGSKGANGVIVIETKKGRKNKASVSFSTNIGVSRPADLNKLNWMSSAQYIDLEQELVDKSFITDPLAFGTPSVYTPNNSEASEWMYKYKRGTISLAERDAQLARLASYDSKQQVKDYMMQNAVAQQYNLSVSGGGDNNTYYISAGYTNDKPVFKNNSAKSANFTANFTSDLIKNKLTFRTGINYQYAVSKSNDATANALSALTSGLRPYDLLVDESGNSIKREILMRPELTAGYVAKGYLPFTYSALDELNYTIPTGKENRIRLNTGFTYKVTEWLNAEIAGSFQNYSQNLSTIGDLNSYDTRRRINYFTSVGTNNKLAYGIPVGAIYTMNESNGYDYNGRAQLNFNKRFKGDHQVVALAAAEVRETYSKGYGTTRYGYDPATNTAGTVNPTVATMTMWGWTEQIGNPVSGITENKSRYLSYLGNFSYIYKDKYIFTGSARFDDNTFFGLERSKRAKPFWSAGFRWNALKENFMRDVKLLNDLSVRLSLGTAGAVPLAGNNIPIIAIFGVDSRTQQPYGSIQSPANQQLGWELTKTLNAGINFAILNSRIKGTFDIYKKWSNGIAVSLPYNATYGWSNVYFNSGNLRSHGLEFGITGEIIRKKDWSWSSTLNFSYGTNKVTDSRFVNNSSTLVPSSSQPLDGMPMGSLFAYKWAGLDATGQTQIYDKNKNIIKSTSGLPSTFTRDDLQNVGVSVAPYYGGYFNSVRYKSFELGVRISYYFGHSFFRPSVDNYPTYTGYTGVLGRLKDIADRWKNPGDEAKTNVPGLSNITFNSLNRYRYSDIMVEKADNIRLQQVSLSYSFPERLLPRNAFKSLSVNASARNLGLIWTANKKGLDPEYLSTGNYSALPPATNFVFGLNASF</sequence>
<proteinExistence type="inferred from homology"/>
<dbReference type="Proteomes" id="UP000290545">
    <property type="component" value="Unassembled WGS sequence"/>
</dbReference>
<dbReference type="InterPro" id="IPR012910">
    <property type="entry name" value="Plug_dom"/>
</dbReference>
<keyword evidence="3 7" id="KW-1134">Transmembrane beta strand</keyword>
<dbReference type="Gene3D" id="2.60.40.1120">
    <property type="entry name" value="Carboxypeptidase-like, regulatory domain"/>
    <property type="match status" value="1"/>
</dbReference>
<dbReference type="InterPro" id="IPR036942">
    <property type="entry name" value="Beta-barrel_TonB_sf"/>
</dbReference>
<comment type="caution">
    <text evidence="10">The sequence shown here is derived from an EMBL/GenBank/DDBJ whole genome shotgun (WGS) entry which is preliminary data.</text>
</comment>
<comment type="subcellular location">
    <subcellularLocation>
        <location evidence="1 7">Cell outer membrane</location>
        <topology evidence="1 7">Multi-pass membrane protein</topology>
    </subcellularLocation>
</comment>
<dbReference type="InterPro" id="IPR032508">
    <property type="entry name" value="FecR_C"/>
</dbReference>
<keyword evidence="11" id="KW-1185">Reference proteome</keyword>
<evidence type="ECO:0000313" key="10">
    <source>
        <dbReference type="EMBL" id="RXK83122.1"/>
    </source>
</evidence>
<name>A0A4Q1D3V4_9BACT</name>
<dbReference type="InterPro" id="IPR008969">
    <property type="entry name" value="CarboxyPept-like_regulatory"/>
</dbReference>
<protein>
    <submittedName>
        <fullName evidence="10">SusC/RagA family TonB-linked outer membrane protein</fullName>
    </submittedName>
</protein>